<dbReference type="GO" id="GO:0005669">
    <property type="term" value="C:transcription factor TFIID complex"/>
    <property type="evidence" value="ECO:0000318"/>
    <property type="project" value="GO_Central"/>
</dbReference>
<gene>
    <name evidence="8" type="primary">LOC107814805</name>
</gene>
<name>A0A1S4C3V9_TOBAC</name>
<dbReference type="GO" id="GO:0046982">
    <property type="term" value="F:protein heterodimerization activity"/>
    <property type="evidence" value="ECO:0007669"/>
    <property type="project" value="InterPro"/>
</dbReference>
<dbReference type="STRING" id="4097.A0A1S4C3V9"/>
<dbReference type="GeneID" id="107814805"/>
<keyword evidence="2" id="KW-0805">Transcription regulation</keyword>
<dbReference type="Pfam" id="PF07524">
    <property type="entry name" value="Bromo_TP"/>
    <property type="match status" value="1"/>
</dbReference>
<dbReference type="SMART" id="SM00576">
    <property type="entry name" value="BTP"/>
    <property type="match status" value="1"/>
</dbReference>
<evidence type="ECO:0000313" key="8">
    <source>
        <dbReference type="RefSeq" id="XP_016495749.1"/>
    </source>
</evidence>
<accession>A0A1S4C3V9</accession>
<dbReference type="InterPro" id="IPR037818">
    <property type="entry name" value="TAF8"/>
</dbReference>
<feature type="compositionally biased region" description="Basic and acidic residues" evidence="5">
    <location>
        <begin position="338"/>
        <end position="355"/>
    </location>
</feature>
<evidence type="ECO:0000256" key="5">
    <source>
        <dbReference type="SAM" id="MobiDB-lite"/>
    </source>
</evidence>
<dbReference type="PaxDb" id="4097-A0A1S4C3V9"/>
<dbReference type="InterPro" id="IPR006565">
    <property type="entry name" value="BTP"/>
</dbReference>
<dbReference type="OrthoDB" id="436852at2759"/>
<dbReference type="RefSeq" id="XP_016495749.1">
    <property type="nucleotide sequence ID" value="XM_016640263.1"/>
</dbReference>
<evidence type="ECO:0000256" key="4">
    <source>
        <dbReference type="ARBA" id="ARBA00023242"/>
    </source>
</evidence>
<dbReference type="PANTHER" id="PTHR46338:SF1">
    <property type="entry name" value="TRANSCRIPTION INITIATION FACTOR TFIID SUBUNIT 8"/>
    <property type="match status" value="1"/>
</dbReference>
<feature type="region of interest" description="Disordered" evidence="5">
    <location>
        <begin position="330"/>
        <end position="366"/>
    </location>
</feature>
<evidence type="ECO:0000313" key="7">
    <source>
        <dbReference type="Proteomes" id="UP000790787"/>
    </source>
</evidence>
<evidence type="ECO:0000256" key="1">
    <source>
        <dbReference type="ARBA" id="ARBA00004123"/>
    </source>
</evidence>
<keyword evidence="4" id="KW-0539">Nucleus</keyword>
<dbReference type="Gene3D" id="1.10.20.10">
    <property type="entry name" value="Histone, subunit A"/>
    <property type="match status" value="1"/>
</dbReference>
<dbReference type="Proteomes" id="UP000790787">
    <property type="component" value="Chromosome 14"/>
</dbReference>
<feature type="domain" description="Bromodomain associated" evidence="6">
    <location>
        <begin position="21"/>
        <end position="97"/>
    </location>
</feature>
<comment type="subcellular location">
    <subcellularLocation>
        <location evidence="1">Nucleus</location>
    </subcellularLocation>
</comment>
<dbReference type="InterPro" id="IPR009072">
    <property type="entry name" value="Histone-fold"/>
</dbReference>
<keyword evidence="7" id="KW-1185">Reference proteome</keyword>
<evidence type="ECO:0000256" key="2">
    <source>
        <dbReference type="ARBA" id="ARBA00023015"/>
    </source>
</evidence>
<reference evidence="8" key="2">
    <citation type="submission" date="2025-08" db="UniProtKB">
        <authorList>
            <consortium name="RefSeq"/>
        </authorList>
    </citation>
    <scope>IDENTIFICATION</scope>
    <source>
        <tissue evidence="8">Leaf</tissue>
    </source>
</reference>
<dbReference type="RefSeq" id="XP_016495749.1">
    <property type="nucleotide sequence ID" value="XM_016640263.2"/>
</dbReference>
<evidence type="ECO:0000256" key="3">
    <source>
        <dbReference type="ARBA" id="ARBA00023163"/>
    </source>
</evidence>
<proteinExistence type="predicted"/>
<keyword evidence="3" id="KW-0804">Transcription</keyword>
<evidence type="ECO:0000259" key="6">
    <source>
        <dbReference type="SMART" id="SM00576"/>
    </source>
</evidence>
<dbReference type="OMA" id="WFQEGED"/>
<dbReference type="KEGG" id="nta:107814805"/>
<protein>
    <submittedName>
        <fullName evidence="8">Transcription initiation factor TFIID subunit 8-like</fullName>
    </submittedName>
</protein>
<reference evidence="7" key="1">
    <citation type="journal article" date="2014" name="Nat. Commun.">
        <title>The tobacco genome sequence and its comparison with those of tomato and potato.</title>
        <authorList>
            <person name="Sierro N."/>
            <person name="Battey J.N."/>
            <person name="Ouadi S."/>
            <person name="Bakaher N."/>
            <person name="Bovet L."/>
            <person name="Willig A."/>
            <person name="Goepfert S."/>
            <person name="Peitsch M.C."/>
            <person name="Ivanov N.V."/>
        </authorList>
    </citation>
    <scope>NUCLEOTIDE SEQUENCE [LARGE SCALE GENOMIC DNA]</scope>
</reference>
<dbReference type="PANTHER" id="PTHR46338">
    <property type="entry name" value="TRANSCRIPTION INITIATION FACTOR TFIID SUBUNIT 8"/>
    <property type="match status" value="1"/>
</dbReference>
<dbReference type="GO" id="GO:0006366">
    <property type="term" value="P:transcription by RNA polymerase II"/>
    <property type="evidence" value="ECO:0000318"/>
    <property type="project" value="GO_Central"/>
</dbReference>
<dbReference type="AlphaFoldDB" id="A0A1S4C3V9"/>
<organism evidence="7 8">
    <name type="scientific">Nicotiana tabacum</name>
    <name type="common">Common tobacco</name>
    <dbReference type="NCBI Taxonomy" id="4097"/>
    <lineage>
        <taxon>Eukaryota</taxon>
        <taxon>Viridiplantae</taxon>
        <taxon>Streptophyta</taxon>
        <taxon>Embryophyta</taxon>
        <taxon>Tracheophyta</taxon>
        <taxon>Spermatophyta</taxon>
        <taxon>Magnoliopsida</taxon>
        <taxon>eudicotyledons</taxon>
        <taxon>Gunneridae</taxon>
        <taxon>Pentapetalae</taxon>
        <taxon>asterids</taxon>
        <taxon>lamiids</taxon>
        <taxon>Solanales</taxon>
        <taxon>Solanaceae</taxon>
        <taxon>Nicotianoideae</taxon>
        <taxon>Nicotianeae</taxon>
        <taxon>Nicotiana</taxon>
    </lineage>
</organism>
<sequence>MNDGGGENVEDSGKKKKSGVNAFSQAIARIVIAQICESVGFQGFQHSALDALSDVAVRYVREVGKTADLYANLAGRSQGNVFDVIQGLEDLGSVQGFSGASDVNRCLFSSGTIRELIRHVNEAEENPFAYSIPGFPVVKDVKRNPSFVQAGESPPEHVPSWLPVFPDSESYSNLNSAEKKDSDCRNSKVEQVEELRNADKPLVPGSGLGASVAISQENPSKAKRVIQCNPFLAPPLHFGEKEVSQVSVPVRLSDEALVQPQNHAAMENQACMLETFAPANEAVKATPVDIEDGRNNILLNTKSPLQFRLRRSGKPLGKAVGLLDKDHENFASPLCGENGKDDKKRRAEQILKESESESDMQDLPHL</sequence>